<name>A0ABX1VZZ7_9SPHI</name>
<feature type="transmembrane region" description="Helical" evidence="6">
    <location>
        <begin position="54"/>
        <end position="78"/>
    </location>
</feature>
<evidence type="ECO:0000313" key="8">
    <source>
        <dbReference type="EMBL" id="NNU33527.1"/>
    </source>
</evidence>
<keyword evidence="2" id="KW-1003">Cell membrane</keyword>
<feature type="domain" description="ABC3 transporter permease C-terminal" evidence="7">
    <location>
        <begin position="1"/>
        <end position="88"/>
    </location>
</feature>
<evidence type="ECO:0000256" key="5">
    <source>
        <dbReference type="ARBA" id="ARBA00023136"/>
    </source>
</evidence>
<dbReference type="EMBL" id="JABFCR010000013">
    <property type="protein sequence ID" value="NNU33527.1"/>
    <property type="molecule type" value="Genomic_DNA"/>
</dbReference>
<evidence type="ECO:0000256" key="1">
    <source>
        <dbReference type="ARBA" id="ARBA00004651"/>
    </source>
</evidence>
<evidence type="ECO:0000256" key="6">
    <source>
        <dbReference type="SAM" id="Phobius"/>
    </source>
</evidence>
<gene>
    <name evidence="8" type="ORF">HK413_04065</name>
</gene>
<feature type="transmembrane region" description="Helical" evidence="6">
    <location>
        <begin position="21"/>
        <end position="42"/>
    </location>
</feature>
<dbReference type="InterPro" id="IPR003838">
    <property type="entry name" value="ABC3_permease_C"/>
</dbReference>
<evidence type="ECO:0000256" key="4">
    <source>
        <dbReference type="ARBA" id="ARBA00022989"/>
    </source>
</evidence>
<protein>
    <submittedName>
        <fullName evidence="8">FtsX-like permease family protein</fullName>
    </submittedName>
</protein>
<keyword evidence="5 6" id="KW-0472">Membrane</keyword>
<dbReference type="Pfam" id="PF02687">
    <property type="entry name" value="FtsX"/>
    <property type="match status" value="2"/>
</dbReference>
<feature type="transmembrane region" description="Helical" evidence="6">
    <location>
        <begin position="439"/>
        <end position="461"/>
    </location>
</feature>
<dbReference type="Proteomes" id="UP000566071">
    <property type="component" value="Unassembled WGS sequence"/>
</dbReference>
<keyword evidence="3 6" id="KW-0812">Transmembrane</keyword>
<dbReference type="PANTHER" id="PTHR30572:SF18">
    <property type="entry name" value="ABC-TYPE MACROLIDE FAMILY EXPORT SYSTEM PERMEASE COMPONENT 2"/>
    <property type="match status" value="1"/>
</dbReference>
<sequence>MRKVLGSSKSQLQIQFIVETFLIVTCAVLFATVISLIALPYINQLLELSLSFNIFTNPAIILFLLAVTIVVTALAGFYPSIVLSRFNPVNALKSKLTVNENGISLRRGLVVFQFIIAQALIIGTLIIVQQMKYFMNRPLGFDKDAIVNVPFRPDSTGGKMTDYLKQQLLLKGALAVTFSSNSPLEDDNNRFTSLKFDNALKEAGFEAIVKFADHDYVPTYKLQLVAGKNLQPSGWTKEFLVNEAFVKSLGLKRPEDILNKEVSIMDGLIKCPVVGVLKDFNDRSLRNNLAPLLIATNSTMYRQASIKLSTTNMAATMLSVKKLWEQTFPCLVYDYQFLDEKIASFYKQENQLAQLYKIFATIAIFLSCLGLYGLASFMAVQRVKEVGIRKVLGASVANIVYLFSKEFMALIAIAFAIAAPIAWYYMHQWLQAYVYRINISLWLFAAGGMASIIIALATISFKAIKAAIANPVKSLRSE</sequence>
<feature type="transmembrane region" description="Helical" evidence="6">
    <location>
        <begin position="109"/>
        <end position="128"/>
    </location>
</feature>
<evidence type="ECO:0000313" key="9">
    <source>
        <dbReference type="Proteomes" id="UP000566071"/>
    </source>
</evidence>
<comment type="caution">
    <text evidence="8">The sequence shown here is derived from an EMBL/GenBank/DDBJ whole genome shotgun (WGS) entry which is preliminary data.</text>
</comment>
<feature type="transmembrane region" description="Helical" evidence="6">
    <location>
        <begin position="407"/>
        <end position="427"/>
    </location>
</feature>
<keyword evidence="4 6" id="KW-1133">Transmembrane helix</keyword>
<keyword evidence="9" id="KW-1185">Reference proteome</keyword>
<evidence type="ECO:0000256" key="3">
    <source>
        <dbReference type="ARBA" id="ARBA00022692"/>
    </source>
</evidence>
<organism evidence="8 9">
    <name type="scientific">Mucilaginibacter humi</name>
    <dbReference type="NCBI Taxonomy" id="2732510"/>
    <lineage>
        <taxon>Bacteria</taxon>
        <taxon>Pseudomonadati</taxon>
        <taxon>Bacteroidota</taxon>
        <taxon>Sphingobacteriia</taxon>
        <taxon>Sphingobacteriales</taxon>
        <taxon>Sphingobacteriaceae</taxon>
        <taxon>Mucilaginibacter</taxon>
    </lineage>
</organism>
<feature type="transmembrane region" description="Helical" evidence="6">
    <location>
        <begin position="358"/>
        <end position="380"/>
    </location>
</feature>
<feature type="domain" description="ABC3 transporter permease C-terminal" evidence="7">
    <location>
        <begin position="358"/>
        <end position="470"/>
    </location>
</feature>
<dbReference type="InterPro" id="IPR050250">
    <property type="entry name" value="Macrolide_Exporter_MacB"/>
</dbReference>
<reference evidence="8 9" key="1">
    <citation type="submission" date="2020-05" db="EMBL/GenBank/DDBJ databases">
        <authorList>
            <person name="Khan S.A."/>
            <person name="Jeon C.O."/>
            <person name="Chun B.H."/>
        </authorList>
    </citation>
    <scope>NUCLEOTIDE SEQUENCE [LARGE SCALE GENOMIC DNA]</scope>
    <source>
        <strain evidence="8 9">S1162</strain>
    </source>
</reference>
<comment type="subcellular location">
    <subcellularLocation>
        <location evidence="1">Cell membrane</location>
        <topology evidence="1">Multi-pass membrane protein</topology>
    </subcellularLocation>
</comment>
<evidence type="ECO:0000259" key="7">
    <source>
        <dbReference type="Pfam" id="PF02687"/>
    </source>
</evidence>
<dbReference type="PANTHER" id="PTHR30572">
    <property type="entry name" value="MEMBRANE COMPONENT OF TRANSPORTER-RELATED"/>
    <property type="match status" value="1"/>
</dbReference>
<proteinExistence type="predicted"/>
<evidence type="ECO:0000256" key="2">
    <source>
        <dbReference type="ARBA" id="ARBA00022475"/>
    </source>
</evidence>
<accession>A0ABX1VZZ7</accession>